<keyword evidence="4 5" id="KW-0648">Protein biosynthesis</keyword>
<proteinExistence type="inferred from homology"/>
<evidence type="ECO:0000256" key="5">
    <source>
        <dbReference type="HAMAP-Rule" id="MF_00844"/>
    </source>
</evidence>
<sequence length="574" mass="65509">MSFDGVFTHGIVSELSETLVTGRISKIHQPYENEIILVIRTKGKNHKLLLSAHPSYARVQLTEIAYANPDTPPNFVMMLRKFLEGAILEEIHQIDNDRVIHFTFTKRDELGDLQNIVLIVELMGRHSTIVLMNKENGKILDAIKHIGSSQNSYRSLLPGVDYIDPPKQNQQNPFLATKEKVFELLSKTSELNGKYLQSQFQGLGKDTADELAFRLNERPNEKMLVWQSFWSSIKSELDPTLTITDKKEYFTPLSFISLNGKQEHFGTLSELLDTFYGGKAEKDRVKQQGGELIHKIENELKRNQTKVVKLQQTLADTEHAENYRRDGELLTTFMAQVPKGAEFVELPNYYEEDRVLKISLNPALTPNQNAQKYFQKYQKLKNAVKVVHGQIEQATQEISYLDSVLSQLEIAGPMDIEMIREELIEQGYVKKRGTKKQKQPKKSKPEEFYSSDGSLILVGRNNLQNDQLTLRTAKKTDIWLHAKDIPGSHVIIKDTNPSEQTLMEAANLAAYYSKYRLSAQVPVDYVQVKHVHKPNGAKPGYVIYENQKTIYVTPNEQLLETLKEDGTAAFTPEK</sequence>
<evidence type="ECO:0000256" key="1">
    <source>
        <dbReference type="ARBA" id="ARBA00022555"/>
    </source>
</evidence>
<dbReference type="GO" id="GO:0000049">
    <property type="term" value="F:tRNA binding"/>
    <property type="evidence" value="ECO:0007669"/>
    <property type="project" value="UniProtKB-UniRule"/>
</dbReference>
<evidence type="ECO:0000259" key="6">
    <source>
        <dbReference type="Pfam" id="PF05670"/>
    </source>
</evidence>
<dbReference type="InterPro" id="IPR008532">
    <property type="entry name" value="NFACT_RNA-bd"/>
</dbReference>
<dbReference type="OrthoDB" id="9766163at2"/>
<dbReference type="InterPro" id="IPR051608">
    <property type="entry name" value="RQC_Subunit_NEMF"/>
</dbReference>
<dbReference type="PANTHER" id="PTHR15239">
    <property type="entry name" value="NUCLEAR EXPORT MEDIATOR FACTOR NEMF"/>
    <property type="match status" value="1"/>
</dbReference>
<comment type="function">
    <text evidence="5">Key component of the ribosome quality control system (RQC), a ribosome-associated complex that mediates the extraction of incompletely synthesized nascent chains from stalled ribosomes and their subsequent degradation. RqcH recruits Ala-charged tRNA, and with RqcP directs the elongation of stalled nascent chains on 50S ribosomal subunits, leading to non-templated C-terminal alanine extensions (Ala tail). The Ala tail promotes nascent chain degradation. May add between 1 and at least 8 Ala residues. Binds to stalled 50S ribosomal subunits.</text>
</comment>
<dbReference type="GO" id="GO:0072344">
    <property type="term" value="P:rescue of stalled ribosome"/>
    <property type="evidence" value="ECO:0007669"/>
    <property type="project" value="UniProtKB-UniRule"/>
</dbReference>
<dbReference type="Pfam" id="PF05670">
    <property type="entry name" value="NFACT-R_1"/>
    <property type="match status" value="1"/>
</dbReference>
<gene>
    <name evidence="5" type="primary">rqcH</name>
    <name evidence="7" type="ORF">UC7_02271</name>
</gene>
<organism evidence="7 8">
    <name type="scientific">Enterococcus caccae ATCC BAA-1240</name>
    <dbReference type="NCBI Taxonomy" id="1158612"/>
    <lineage>
        <taxon>Bacteria</taxon>
        <taxon>Bacillati</taxon>
        <taxon>Bacillota</taxon>
        <taxon>Bacilli</taxon>
        <taxon>Lactobacillales</taxon>
        <taxon>Enterococcaceae</taxon>
        <taxon>Enterococcus</taxon>
    </lineage>
</organism>
<feature type="domain" description="NFACT RNA-binding" evidence="6">
    <location>
        <begin position="447"/>
        <end position="539"/>
    </location>
</feature>
<protein>
    <recommendedName>
        <fullName evidence="5">Rqc2 homolog RqcH</fullName>
        <shortName evidence="5">RqcH</shortName>
    </recommendedName>
</protein>
<reference evidence="7 8" key="1">
    <citation type="submission" date="2013-02" db="EMBL/GenBank/DDBJ databases">
        <title>The Genome Sequence of Enterococcus caccae BAA-1240.</title>
        <authorList>
            <consortium name="The Broad Institute Genome Sequencing Platform"/>
            <consortium name="The Broad Institute Genome Sequencing Center for Infectious Disease"/>
            <person name="Earl A.M."/>
            <person name="Gilmore M.S."/>
            <person name="Lebreton F."/>
            <person name="Walker B."/>
            <person name="Young S.K."/>
            <person name="Zeng Q."/>
            <person name="Gargeya S."/>
            <person name="Fitzgerald M."/>
            <person name="Haas B."/>
            <person name="Abouelleil A."/>
            <person name="Alvarado L."/>
            <person name="Arachchi H.M."/>
            <person name="Berlin A.M."/>
            <person name="Chapman S.B."/>
            <person name="Dewar J."/>
            <person name="Goldberg J."/>
            <person name="Griggs A."/>
            <person name="Gujja S."/>
            <person name="Hansen M."/>
            <person name="Howarth C."/>
            <person name="Imamovic A."/>
            <person name="Larimer J."/>
            <person name="McCowan C."/>
            <person name="Murphy C."/>
            <person name="Neiman D."/>
            <person name="Pearson M."/>
            <person name="Priest M."/>
            <person name="Roberts A."/>
            <person name="Saif S."/>
            <person name="Shea T."/>
            <person name="Sisk P."/>
            <person name="Sykes S."/>
            <person name="Wortman J."/>
            <person name="Nusbaum C."/>
            <person name="Birren B."/>
        </authorList>
    </citation>
    <scope>NUCLEOTIDE SEQUENCE [LARGE SCALE GENOMIC DNA]</scope>
    <source>
        <strain evidence="7 8">ATCC BAA-1240</strain>
    </source>
</reference>
<dbReference type="eggNOG" id="COG1293">
    <property type="taxonomic scope" value="Bacteria"/>
</dbReference>
<evidence type="ECO:0000256" key="4">
    <source>
        <dbReference type="ARBA" id="ARBA00022917"/>
    </source>
</evidence>
<comment type="subunit">
    <text evidence="5">Associates with stalled 50S ribosomal subunits. Binds to RqcP.</text>
</comment>
<dbReference type="Pfam" id="PF05833">
    <property type="entry name" value="NFACT_N"/>
    <property type="match status" value="1"/>
</dbReference>
<dbReference type="GO" id="GO:1990112">
    <property type="term" value="C:RQC complex"/>
    <property type="evidence" value="ECO:0007669"/>
    <property type="project" value="TreeGrafter"/>
</dbReference>
<evidence type="ECO:0000256" key="2">
    <source>
        <dbReference type="ARBA" id="ARBA00022730"/>
    </source>
</evidence>
<dbReference type="FunFam" id="2.30.310.10:FF:000004">
    <property type="entry name" value="Fibronectin-binding protein A"/>
    <property type="match status" value="1"/>
</dbReference>
<dbReference type="NCBIfam" id="NF038240">
    <property type="entry name" value="fibro_bind_EfbA"/>
    <property type="match status" value="1"/>
</dbReference>
<dbReference type="Gene3D" id="2.30.310.10">
    <property type="entry name" value="ibrinogen binding protein from staphylococcus aureus domain"/>
    <property type="match status" value="1"/>
</dbReference>
<keyword evidence="1 5" id="KW-0820">tRNA-binding</keyword>
<evidence type="ECO:0000313" key="7">
    <source>
        <dbReference type="EMBL" id="EOL44227.1"/>
    </source>
</evidence>
<dbReference type="HAMAP" id="MF_00844_B">
    <property type="entry name" value="RqcH_B"/>
    <property type="match status" value="1"/>
</dbReference>
<dbReference type="GO" id="GO:0019843">
    <property type="term" value="F:rRNA binding"/>
    <property type="evidence" value="ECO:0007669"/>
    <property type="project" value="UniProtKB-UniRule"/>
</dbReference>
<keyword evidence="2 5" id="KW-0699">rRNA-binding</keyword>
<keyword evidence="3 5" id="KW-0694">RNA-binding</keyword>
<accession>R3W9T9</accession>
<comment type="caution">
    <text evidence="7">The sequence shown here is derived from an EMBL/GenBank/DDBJ whole genome shotgun (WGS) entry which is preliminary data.</text>
</comment>
<evidence type="ECO:0000313" key="8">
    <source>
        <dbReference type="Proteomes" id="UP000013840"/>
    </source>
</evidence>
<dbReference type="Proteomes" id="UP000013840">
    <property type="component" value="Unassembled WGS sequence"/>
</dbReference>
<dbReference type="Gene3D" id="3.40.970.40">
    <property type="entry name" value="fibrinogen binding protein from staphylococcus aureus domain like"/>
    <property type="match status" value="1"/>
</dbReference>
<evidence type="ECO:0000256" key="3">
    <source>
        <dbReference type="ARBA" id="ARBA00022884"/>
    </source>
</evidence>
<keyword evidence="8" id="KW-1185">Reference proteome</keyword>
<dbReference type="GO" id="GO:0043023">
    <property type="term" value="F:ribosomal large subunit binding"/>
    <property type="evidence" value="ECO:0007669"/>
    <property type="project" value="UniProtKB-UniRule"/>
</dbReference>
<dbReference type="EMBL" id="AJAU01000020">
    <property type="protein sequence ID" value="EOL44227.1"/>
    <property type="molecule type" value="Genomic_DNA"/>
</dbReference>
<dbReference type="AlphaFoldDB" id="R3W9T9"/>
<dbReference type="InterPro" id="IPR043682">
    <property type="entry name" value="RqcH_bacterial"/>
</dbReference>
<dbReference type="RefSeq" id="WP_010772361.1">
    <property type="nucleotide sequence ID" value="NZ_KB946335.1"/>
</dbReference>
<comment type="similarity">
    <text evidence="5">Belongs to the NEMF family.</text>
</comment>
<dbReference type="PANTHER" id="PTHR15239:SF6">
    <property type="entry name" value="RIBOSOME QUALITY CONTROL COMPLEX SUBUNIT NEMF"/>
    <property type="match status" value="1"/>
</dbReference>
<name>R3W9T9_9ENTE</name>
<dbReference type="STRING" id="317735.RU98_GL001375"/>
<dbReference type="PATRIC" id="fig|1158612.3.peg.2231"/>